<organism evidence="1 2">
    <name type="scientific">Bifidobacterium longum</name>
    <dbReference type="NCBI Taxonomy" id="216816"/>
    <lineage>
        <taxon>Bacteria</taxon>
        <taxon>Bacillati</taxon>
        <taxon>Actinomycetota</taxon>
        <taxon>Actinomycetes</taxon>
        <taxon>Bifidobacteriales</taxon>
        <taxon>Bifidobacteriaceae</taxon>
        <taxon>Bifidobacterium</taxon>
    </lineage>
</organism>
<proteinExistence type="predicted"/>
<name>A0A6I1CMA9_BIFLN</name>
<dbReference type="AlphaFoldDB" id="A0A6I1CMA9"/>
<protein>
    <submittedName>
        <fullName evidence="1">Uncharacterized protein</fullName>
    </submittedName>
</protein>
<sequence length="100" mass="11166">MSIINSEAVEKYPELTHPAHGYIPMDIPETYDIHAVRAAYIAGATRRPTNEEIVAGAKAFYEALKPDSYPQWDSDCALRAEYYDAMRLAVKAMQGKAAEE</sequence>
<reference evidence="1 2" key="1">
    <citation type="journal article" date="2019" name="Nat. Med.">
        <title>A library of human gut bacterial isolates paired with longitudinal multiomics data enables mechanistic microbiome research.</title>
        <authorList>
            <person name="Poyet M."/>
            <person name="Groussin M."/>
            <person name="Gibbons S.M."/>
            <person name="Avila-Pacheco J."/>
            <person name="Jiang X."/>
            <person name="Kearney S.M."/>
            <person name="Perrotta A.R."/>
            <person name="Berdy B."/>
            <person name="Zhao S."/>
            <person name="Lieberman T.D."/>
            <person name="Swanson P.K."/>
            <person name="Smith M."/>
            <person name="Roesemann S."/>
            <person name="Alexander J.E."/>
            <person name="Rich S.A."/>
            <person name="Livny J."/>
            <person name="Vlamakis H."/>
            <person name="Clish C."/>
            <person name="Bullock K."/>
            <person name="Deik A."/>
            <person name="Scott J."/>
            <person name="Pierce K.A."/>
            <person name="Xavier R.J."/>
            <person name="Alm E.J."/>
        </authorList>
    </citation>
    <scope>NUCLEOTIDE SEQUENCE [LARGE SCALE GENOMIC DNA]</scope>
    <source>
        <strain evidence="1 2">BIOML-A75</strain>
    </source>
</reference>
<comment type="caution">
    <text evidence="1">The sequence shown here is derived from an EMBL/GenBank/DDBJ whole genome shotgun (WGS) entry which is preliminary data.</text>
</comment>
<dbReference type="EMBL" id="WDRV01000002">
    <property type="protein sequence ID" value="KAB7323655.1"/>
    <property type="molecule type" value="Genomic_DNA"/>
</dbReference>
<dbReference type="Proteomes" id="UP000451234">
    <property type="component" value="Unassembled WGS sequence"/>
</dbReference>
<gene>
    <name evidence="1" type="ORF">GBB65_02665</name>
</gene>
<evidence type="ECO:0000313" key="1">
    <source>
        <dbReference type="EMBL" id="KAB7323655.1"/>
    </source>
</evidence>
<accession>A0A6I1CMA9</accession>
<evidence type="ECO:0000313" key="2">
    <source>
        <dbReference type="Proteomes" id="UP000451234"/>
    </source>
</evidence>